<feature type="compositionally biased region" description="Basic and acidic residues" evidence="1">
    <location>
        <begin position="20"/>
        <end position="44"/>
    </location>
</feature>
<evidence type="ECO:0000313" key="2">
    <source>
        <dbReference type="EMBL" id="TGY73791.1"/>
    </source>
</evidence>
<reference evidence="2 3" key="1">
    <citation type="submission" date="2019-04" db="EMBL/GenBank/DDBJ databases">
        <title>Microbes associate with the intestines of laboratory mice.</title>
        <authorList>
            <person name="Navarre W."/>
            <person name="Wong E."/>
            <person name="Huang K."/>
            <person name="Tropini C."/>
            <person name="Ng K."/>
            <person name="Yu B."/>
        </authorList>
    </citation>
    <scope>NUCLEOTIDE SEQUENCE [LARGE SCALE GENOMIC DNA]</scope>
    <source>
        <strain evidence="2 3">NM06_A21</strain>
    </source>
</reference>
<evidence type="ECO:0000256" key="1">
    <source>
        <dbReference type="SAM" id="MobiDB-lite"/>
    </source>
</evidence>
<dbReference type="RefSeq" id="WP_135993315.1">
    <property type="nucleotide sequence ID" value="NZ_CAPYRA010000030.1"/>
</dbReference>
<evidence type="ECO:0008006" key="4">
    <source>
        <dbReference type="Google" id="ProtNLM"/>
    </source>
</evidence>
<proteinExistence type="predicted"/>
<sequence>MKKNIPEIDELLDGINDPDIMLHAKASDKEKQEEVNDTQEEKTPDPPSQSINEESTNEEATIQPIVTVNDKCWDDFLTHLAASDMRNDKDDRLVCKLDRDLADSLDDCDIGNRCRSDLVNAIIRAFFGTFLHRLVKYRREKKSLFMNYNKSKDEKTNLDRRDD</sequence>
<evidence type="ECO:0000313" key="3">
    <source>
        <dbReference type="Proteomes" id="UP000306630"/>
    </source>
</evidence>
<dbReference type="Proteomes" id="UP000306630">
    <property type="component" value="Unassembled WGS sequence"/>
</dbReference>
<feature type="region of interest" description="Disordered" evidence="1">
    <location>
        <begin position="1"/>
        <end position="63"/>
    </location>
</feature>
<feature type="compositionally biased region" description="Polar residues" evidence="1">
    <location>
        <begin position="48"/>
        <end position="63"/>
    </location>
</feature>
<comment type="caution">
    <text evidence="2">The sequence shown here is derived from an EMBL/GenBank/DDBJ whole genome shotgun (WGS) entry which is preliminary data.</text>
</comment>
<organism evidence="2 3">
    <name type="scientific">Muribaculum intestinale</name>
    <dbReference type="NCBI Taxonomy" id="1796646"/>
    <lineage>
        <taxon>Bacteria</taxon>
        <taxon>Pseudomonadati</taxon>
        <taxon>Bacteroidota</taxon>
        <taxon>Bacteroidia</taxon>
        <taxon>Bacteroidales</taxon>
        <taxon>Muribaculaceae</taxon>
        <taxon>Muribaculum</taxon>
    </lineage>
</organism>
<dbReference type="EMBL" id="SRYD01000029">
    <property type="protein sequence ID" value="TGY73791.1"/>
    <property type="molecule type" value="Genomic_DNA"/>
</dbReference>
<name>A0A4S2FWK6_9BACT</name>
<dbReference type="AlphaFoldDB" id="A0A4S2FWK6"/>
<protein>
    <recommendedName>
        <fullName evidence="4">DUF3408 domain-containing protein</fullName>
    </recommendedName>
</protein>
<accession>A0A4S2FWK6</accession>
<gene>
    <name evidence="2" type="ORF">E5333_08200</name>
</gene>